<dbReference type="EMBL" id="BARV01004499">
    <property type="protein sequence ID" value="GAI18151.1"/>
    <property type="molecule type" value="Genomic_DNA"/>
</dbReference>
<evidence type="ECO:0000256" key="1">
    <source>
        <dbReference type="ARBA" id="ARBA00022679"/>
    </source>
</evidence>
<dbReference type="AlphaFoldDB" id="X1MJB5"/>
<protein>
    <recommendedName>
        <fullName evidence="3">Nucleotidyl transferase domain-containing protein</fullName>
    </recommendedName>
</protein>
<feature type="non-terminal residue" evidence="4">
    <location>
        <position position="200"/>
    </location>
</feature>
<organism evidence="4">
    <name type="scientific">marine sediment metagenome</name>
    <dbReference type="NCBI Taxonomy" id="412755"/>
    <lineage>
        <taxon>unclassified sequences</taxon>
        <taxon>metagenomes</taxon>
        <taxon>ecological metagenomes</taxon>
    </lineage>
</organism>
<reference evidence="4" key="1">
    <citation type="journal article" date="2014" name="Front. Microbiol.">
        <title>High frequency of phylogenetically diverse reductive dehalogenase-homologous genes in deep subseafloor sedimentary metagenomes.</title>
        <authorList>
            <person name="Kawai M."/>
            <person name="Futagami T."/>
            <person name="Toyoda A."/>
            <person name="Takaki Y."/>
            <person name="Nishi S."/>
            <person name="Hori S."/>
            <person name="Arai W."/>
            <person name="Tsubouchi T."/>
            <person name="Morono Y."/>
            <person name="Uchiyama I."/>
            <person name="Ito T."/>
            <person name="Fujiyama A."/>
            <person name="Inagaki F."/>
            <person name="Takami H."/>
        </authorList>
    </citation>
    <scope>NUCLEOTIDE SEQUENCE</scope>
    <source>
        <strain evidence="4">Expedition CK06-06</strain>
    </source>
</reference>
<dbReference type="InterPro" id="IPR029044">
    <property type="entry name" value="Nucleotide-diphossugar_trans"/>
</dbReference>
<sequence length="200" mass="22099">MKVLIPAGGKGTRLRPHTLYTPKPLLFVAGDTIIGHIFSLLEGLEIEEYRVVYSPESSLPRSLQEAYPDRSFTFWEQAEALGLGHAVLQGLPELGDEPILILLSDTIIPFDIQKAISDLGENEGFLVAKEVADPRRFGVMELSGDYISKLVEKPGKPKSNLAICGIYCLPSARRLCEALEELVSRDQRTQGEYQLTDALS</sequence>
<accession>X1MJB5</accession>
<dbReference type="InterPro" id="IPR005835">
    <property type="entry name" value="NTP_transferase_dom"/>
</dbReference>
<gene>
    <name evidence="4" type="ORF">S06H3_09947</name>
</gene>
<dbReference type="PANTHER" id="PTHR43584">
    <property type="entry name" value="NUCLEOTIDYL TRANSFERASE"/>
    <property type="match status" value="1"/>
</dbReference>
<dbReference type="GO" id="GO:0016779">
    <property type="term" value="F:nucleotidyltransferase activity"/>
    <property type="evidence" value="ECO:0007669"/>
    <property type="project" value="UniProtKB-KW"/>
</dbReference>
<keyword evidence="1" id="KW-0808">Transferase</keyword>
<keyword evidence="2" id="KW-0548">Nucleotidyltransferase</keyword>
<evidence type="ECO:0000259" key="3">
    <source>
        <dbReference type="Pfam" id="PF00483"/>
    </source>
</evidence>
<proteinExistence type="predicted"/>
<dbReference type="PANTHER" id="PTHR43584:SF8">
    <property type="entry name" value="N-ACETYLMURAMATE ALPHA-1-PHOSPHATE URIDYLYLTRANSFERASE"/>
    <property type="match status" value="1"/>
</dbReference>
<evidence type="ECO:0000313" key="4">
    <source>
        <dbReference type="EMBL" id="GAI18151.1"/>
    </source>
</evidence>
<dbReference type="Gene3D" id="3.90.550.10">
    <property type="entry name" value="Spore Coat Polysaccharide Biosynthesis Protein SpsA, Chain A"/>
    <property type="match status" value="1"/>
</dbReference>
<dbReference type="SUPFAM" id="SSF53448">
    <property type="entry name" value="Nucleotide-diphospho-sugar transferases"/>
    <property type="match status" value="1"/>
</dbReference>
<comment type="caution">
    <text evidence="4">The sequence shown here is derived from an EMBL/GenBank/DDBJ whole genome shotgun (WGS) entry which is preliminary data.</text>
</comment>
<feature type="domain" description="Nucleotidyl transferase" evidence="3">
    <location>
        <begin position="3"/>
        <end position="172"/>
    </location>
</feature>
<evidence type="ECO:0000256" key="2">
    <source>
        <dbReference type="ARBA" id="ARBA00022695"/>
    </source>
</evidence>
<dbReference type="Pfam" id="PF00483">
    <property type="entry name" value="NTP_transferase"/>
    <property type="match status" value="1"/>
</dbReference>
<name>X1MJB5_9ZZZZ</name>
<dbReference type="InterPro" id="IPR050065">
    <property type="entry name" value="GlmU-like"/>
</dbReference>